<proteinExistence type="predicted"/>
<dbReference type="GO" id="GO:0016779">
    <property type="term" value="F:nucleotidyltransferase activity"/>
    <property type="evidence" value="ECO:0007669"/>
    <property type="project" value="UniProtKB-ARBA"/>
</dbReference>
<reference evidence="3 4" key="1">
    <citation type="submission" date="2022-09" db="EMBL/GenBank/DDBJ databases">
        <title>Enrichment on poylsaccharides allowed isolation of novel metabolic and taxonomic groups of Haloarchaea.</title>
        <authorList>
            <person name="Sorokin D.Y."/>
            <person name="Elcheninov A.G."/>
            <person name="Khizhniak T.V."/>
            <person name="Kolganova T.V."/>
            <person name="Kublanov I.V."/>
        </authorList>
    </citation>
    <scope>NUCLEOTIDE SEQUENCE [LARGE SCALE GENOMIC DNA]</scope>
    <source>
        <strain evidence="3 4">AArc-curdl1</strain>
    </source>
</reference>
<feature type="domain" description="MobA-like NTP transferase" evidence="2">
    <location>
        <begin position="2"/>
        <end position="167"/>
    </location>
</feature>
<dbReference type="AlphaFoldDB" id="A0AAP3E606"/>
<dbReference type="Gene3D" id="3.90.550.10">
    <property type="entry name" value="Spore Coat Polysaccharide Biosynthesis Protein SpsA, Chain A"/>
    <property type="match status" value="1"/>
</dbReference>
<evidence type="ECO:0000259" key="2">
    <source>
        <dbReference type="Pfam" id="PF12804"/>
    </source>
</evidence>
<keyword evidence="3" id="KW-0808">Transferase</keyword>
<feature type="region of interest" description="Disordered" evidence="1">
    <location>
        <begin position="61"/>
        <end position="90"/>
    </location>
</feature>
<keyword evidence="4" id="KW-1185">Reference proteome</keyword>
<accession>A0AAP3E606</accession>
<comment type="caution">
    <text evidence="3">The sequence shown here is derived from an EMBL/GenBank/DDBJ whole genome shotgun (WGS) entry which is preliminary data.</text>
</comment>
<organism evidence="3 4">
    <name type="scientific">Natronosalvus hydrolyticus</name>
    <dbReference type="NCBI Taxonomy" id="2979988"/>
    <lineage>
        <taxon>Archaea</taxon>
        <taxon>Methanobacteriati</taxon>
        <taxon>Methanobacteriota</taxon>
        <taxon>Stenosarchaea group</taxon>
        <taxon>Halobacteria</taxon>
        <taxon>Halobacteriales</taxon>
        <taxon>Natrialbaceae</taxon>
        <taxon>Natronosalvus</taxon>
    </lineage>
</organism>
<dbReference type="Proteomes" id="UP001321047">
    <property type="component" value="Unassembled WGS sequence"/>
</dbReference>
<dbReference type="InterPro" id="IPR029044">
    <property type="entry name" value="Nucleotide-diphossugar_trans"/>
</dbReference>
<gene>
    <name evidence="3" type="ORF">OB919_06040</name>
</gene>
<dbReference type="InterPro" id="IPR025877">
    <property type="entry name" value="MobA-like_NTP_Trfase"/>
</dbReference>
<evidence type="ECO:0000313" key="3">
    <source>
        <dbReference type="EMBL" id="MCU4751540.1"/>
    </source>
</evidence>
<dbReference type="SUPFAM" id="SSF53448">
    <property type="entry name" value="Nucleotide-diphospho-sugar transferases"/>
    <property type="match status" value="1"/>
</dbReference>
<dbReference type="EMBL" id="JAOPJZ010000003">
    <property type="protein sequence ID" value="MCU4751540.1"/>
    <property type="molecule type" value="Genomic_DNA"/>
</dbReference>
<evidence type="ECO:0000256" key="1">
    <source>
        <dbReference type="SAM" id="MobiDB-lite"/>
    </source>
</evidence>
<protein>
    <submittedName>
        <fullName evidence="3">NTP transferase domain-containing protein</fullName>
    </submittedName>
</protein>
<dbReference type="RefSeq" id="WP_342807769.1">
    <property type="nucleotide sequence ID" value="NZ_JAOPJZ010000003.1"/>
</dbReference>
<name>A0AAP3E606_9EURY</name>
<dbReference type="Pfam" id="PF12804">
    <property type="entry name" value="NTP_transf_3"/>
    <property type="match status" value="1"/>
</dbReference>
<sequence length="236" mass="25122">MCGGEGSRLEATVEKPLFEIGGRPMIDRVLNALATDTLETVYAAVSPNAPETRSHLERMVAETSDSSAHRCERPVIPDSPDTPGSPDLPDSLEIVDTPGSGYVTDLQSVLERPGVSTPLLTVTADLPLLESPVIERIVDRYRAVAAGNTVKNDSSGGPSVTVCVPTSVKRRLGFSVETVAHDQPHLAATGANVVGSEHRTMTHTSYDPRLASNVNRRTDARATERLRSALGVDGCE</sequence>
<evidence type="ECO:0000313" key="4">
    <source>
        <dbReference type="Proteomes" id="UP001321047"/>
    </source>
</evidence>